<dbReference type="InterPro" id="IPR052739">
    <property type="entry name" value="FAAH2"/>
</dbReference>
<feature type="transmembrane region" description="Helical" evidence="1">
    <location>
        <begin position="26"/>
        <end position="46"/>
    </location>
</feature>
<evidence type="ECO:0000259" key="2">
    <source>
        <dbReference type="Pfam" id="PF01425"/>
    </source>
</evidence>
<evidence type="ECO:0000256" key="1">
    <source>
        <dbReference type="SAM" id="Phobius"/>
    </source>
</evidence>
<evidence type="ECO:0000313" key="3">
    <source>
        <dbReference type="EMBL" id="CAB3252930.1"/>
    </source>
</evidence>
<dbReference type="InterPro" id="IPR023631">
    <property type="entry name" value="Amidase_dom"/>
</dbReference>
<reference evidence="3 4" key="1">
    <citation type="submission" date="2020-04" db="EMBL/GenBank/DDBJ databases">
        <authorList>
            <person name="Wallbank WR R."/>
            <person name="Pardo Diaz C."/>
            <person name="Kozak K."/>
            <person name="Martin S."/>
            <person name="Jiggins C."/>
            <person name="Moest M."/>
            <person name="Warren A I."/>
            <person name="Byers J.R.P. K."/>
            <person name="Montejo-Kovacevich G."/>
            <person name="Yen C E."/>
        </authorList>
    </citation>
    <scope>NUCLEOTIDE SEQUENCE [LARGE SCALE GENOMIC DNA]</scope>
</reference>
<dbReference type="GO" id="GO:0012505">
    <property type="term" value="C:endomembrane system"/>
    <property type="evidence" value="ECO:0007669"/>
    <property type="project" value="TreeGrafter"/>
</dbReference>
<keyword evidence="1" id="KW-1133">Transmembrane helix</keyword>
<dbReference type="Proteomes" id="UP000494106">
    <property type="component" value="Unassembled WGS sequence"/>
</dbReference>
<comment type="caution">
    <text evidence="3">The sequence shown here is derived from an EMBL/GenBank/DDBJ whole genome shotgun (WGS) entry which is preliminary data.</text>
</comment>
<keyword evidence="1" id="KW-0812">Transmembrane</keyword>
<dbReference type="PANTHER" id="PTHR43372">
    <property type="entry name" value="FATTY-ACID AMIDE HYDROLASE"/>
    <property type="match status" value="1"/>
</dbReference>
<keyword evidence="4" id="KW-1185">Reference proteome</keyword>
<dbReference type="Gene3D" id="3.90.1300.10">
    <property type="entry name" value="Amidase signature (AS) domain"/>
    <property type="match status" value="1"/>
</dbReference>
<dbReference type="SUPFAM" id="SSF75304">
    <property type="entry name" value="Amidase signature (AS) enzymes"/>
    <property type="match status" value="1"/>
</dbReference>
<dbReference type="PANTHER" id="PTHR43372:SF1">
    <property type="entry name" value="LD38433P"/>
    <property type="match status" value="1"/>
</dbReference>
<dbReference type="InterPro" id="IPR036928">
    <property type="entry name" value="AS_sf"/>
</dbReference>
<protein>
    <recommendedName>
        <fullName evidence="2">Amidase domain-containing protein</fullName>
    </recommendedName>
</protein>
<dbReference type="Pfam" id="PF01425">
    <property type="entry name" value="Amidase"/>
    <property type="match status" value="1"/>
</dbReference>
<organism evidence="3 4">
    <name type="scientific">Arctia plantaginis</name>
    <name type="common">Wood tiger moth</name>
    <name type="synonym">Phalaena plantaginis</name>
    <dbReference type="NCBI Taxonomy" id="874455"/>
    <lineage>
        <taxon>Eukaryota</taxon>
        <taxon>Metazoa</taxon>
        <taxon>Ecdysozoa</taxon>
        <taxon>Arthropoda</taxon>
        <taxon>Hexapoda</taxon>
        <taxon>Insecta</taxon>
        <taxon>Pterygota</taxon>
        <taxon>Neoptera</taxon>
        <taxon>Endopterygota</taxon>
        <taxon>Lepidoptera</taxon>
        <taxon>Glossata</taxon>
        <taxon>Ditrysia</taxon>
        <taxon>Noctuoidea</taxon>
        <taxon>Erebidae</taxon>
        <taxon>Arctiinae</taxon>
        <taxon>Arctia</taxon>
    </lineage>
</organism>
<keyword evidence="1" id="KW-0472">Membrane</keyword>
<accession>A0A8S1AW45</accession>
<dbReference type="EMBL" id="CADEBC010000561">
    <property type="protein sequence ID" value="CAB3252930.1"/>
    <property type="molecule type" value="Genomic_DNA"/>
</dbReference>
<dbReference type="OrthoDB" id="6428749at2759"/>
<feature type="domain" description="Amidase" evidence="2">
    <location>
        <begin position="96"/>
        <end position="529"/>
    </location>
</feature>
<proteinExistence type="predicted"/>
<dbReference type="AlphaFoldDB" id="A0A8S1AW45"/>
<gene>
    <name evidence="3" type="ORF">APLA_LOCUS13794</name>
</gene>
<name>A0A8S1AW45_ARCPL</name>
<evidence type="ECO:0000313" key="4">
    <source>
        <dbReference type="Proteomes" id="UP000494106"/>
    </source>
</evidence>
<sequence>MSNKLSSKEETVAESHKKENNKSSSLFYGISISMLRQFFFIIRIYFEKLVDLIFGYLYESQVKKIPDLKKSQSILLESAVSLALKIQTKQLKAEDLMRTTIDRIKDVNPILNAVTDERFDDALRDAQEVDRIIESGVPHEYFQKKPFLGVPFTAKESHAVKGMLHTLGVASRKHIRATEDAECVRLLREAGAIPVAVTNVPELNKWQETRNMVFGQTCNPHHTGRTAGGSSGGEAALQAAIAVPISLCSDIGGSTRMPAFYCGLYALNPTAGHTSIKGSTLRSGEDPTMASVGFVSRHHSDLAPLTKVVAGQKAQDLDLDRVVDVKKLRYFYVESANDPRISPICEELREAMNKVINKLTVDATSTEYVPKPYYHEGFNHMYSLWRYWMTKETDNFAKLLTNNEGEARFIKELPKKLLGQSNYTLAAILKLGDDQILPPVDAEWAEKLTAELREELINLLGSDGVLIFPSAPTPAPYHYSPLLKPYNFAYWGIFNVLKFPAAQIPLGVSGGGLPLGVQAAAAPRGDALCAAVAARLGPALGGAAPPCALP</sequence>